<feature type="compositionally biased region" description="Polar residues" evidence="6">
    <location>
        <begin position="100"/>
        <end position="118"/>
    </location>
</feature>
<feature type="compositionally biased region" description="Low complexity" evidence="6">
    <location>
        <begin position="330"/>
        <end position="345"/>
    </location>
</feature>
<dbReference type="CDD" id="cd00067">
    <property type="entry name" value="GAL4"/>
    <property type="match status" value="1"/>
</dbReference>
<dbReference type="SUPFAM" id="SSF57701">
    <property type="entry name" value="Zn2/Cys6 DNA-binding domain"/>
    <property type="match status" value="1"/>
</dbReference>
<dbReference type="InterPro" id="IPR036864">
    <property type="entry name" value="Zn2-C6_fun-type_DNA-bd_sf"/>
</dbReference>
<dbReference type="Gene3D" id="4.10.240.10">
    <property type="entry name" value="Zn(2)-C6 fungal-type DNA-binding domain"/>
    <property type="match status" value="1"/>
</dbReference>
<dbReference type="InterPro" id="IPR001138">
    <property type="entry name" value="Zn2Cys6_DnaBD"/>
</dbReference>
<name>A0A3D8QV22_9HELO</name>
<evidence type="ECO:0000256" key="5">
    <source>
        <dbReference type="ARBA" id="ARBA00023242"/>
    </source>
</evidence>
<dbReference type="Proteomes" id="UP000256328">
    <property type="component" value="Unassembled WGS sequence"/>
</dbReference>
<feature type="region of interest" description="Disordered" evidence="6">
    <location>
        <begin position="99"/>
        <end position="118"/>
    </location>
</feature>
<organism evidence="8 9">
    <name type="scientific">Coleophoma crateriformis</name>
    <dbReference type="NCBI Taxonomy" id="565419"/>
    <lineage>
        <taxon>Eukaryota</taxon>
        <taxon>Fungi</taxon>
        <taxon>Dikarya</taxon>
        <taxon>Ascomycota</taxon>
        <taxon>Pezizomycotina</taxon>
        <taxon>Leotiomycetes</taxon>
        <taxon>Helotiales</taxon>
        <taxon>Dermateaceae</taxon>
        <taxon>Coleophoma</taxon>
    </lineage>
</organism>
<evidence type="ECO:0000256" key="1">
    <source>
        <dbReference type="ARBA" id="ARBA00022723"/>
    </source>
</evidence>
<keyword evidence="1" id="KW-0479">Metal-binding</keyword>
<keyword evidence="5" id="KW-0539">Nucleus</keyword>
<dbReference type="GO" id="GO:0003677">
    <property type="term" value="F:DNA binding"/>
    <property type="evidence" value="ECO:0007669"/>
    <property type="project" value="UniProtKB-KW"/>
</dbReference>
<sequence length="459" mass="49751">MTASPGLVAAPLSSSEPEVQKLRSSCEGCGNAKVKCDRGHPECRRCVTLGQSCVYGISRNFGKPPRKRVSAHLDIANNLSNRKRVKGTTGTCEIRRKGVEQSQVANQPAQHTQSSHSSFDTTKCIENCEGRTKALSPREPQCAIEAAQLSISDTMTGGLPIASSNNPTLSIFEQNPLSTSFTAPLLFNEWSEFDIWGPALEFPSVSKSSGPENRLSVSALHSISNPSTSIDSAESHSCPRGSYELFRDLICPSPFLHAPEANSDTVSAQFDEVLHFNRDAICRLSRLLKCPCARSGHRAMVHASIVSRILIWYQQAAGWTGSGSWETRESSFAASSLPDSESSSSPPDPGTTANTEPSSPLTLTQCTGFAVAQVPVSMGTFSIEDQNMQTAFRNQLILSELKKIASLIDNFICQGPLESPVTGVTSLYSHLGTWLRNELLKTMTVLKARLRELNKSLES</sequence>
<keyword evidence="3" id="KW-0238">DNA-binding</keyword>
<evidence type="ECO:0000256" key="6">
    <source>
        <dbReference type="SAM" id="MobiDB-lite"/>
    </source>
</evidence>
<dbReference type="AlphaFoldDB" id="A0A3D8QV22"/>
<comment type="caution">
    <text evidence="8">The sequence shown here is derived from an EMBL/GenBank/DDBJ whole genome shotgun (WGS) entry which is preliminary data.</text>
</comment>
<dbReference type="SMART" id="SM00066">
    <property type="entry name" value="GAL4"/>
    <property type="match status" value="1"/>
</dbReference>
<evidence type="ECO:0000259" key="7">
    <source>
        <dbReference type="PROSITE" id="PS50048"/>
    </source>
</evidence>
<dbReference type="InterPro" id="IPR013700">
    <property type="entry name" value="AflR"/>
</dbReference>
<dbReference type="EMBL" id="PDLN01000015">
    <property type="protein sequence ID" value="RDW65625.1"/>
    <property type="molecule type" value="Genomic_DNA"/>
</dbReference>
<dbReference type="Pfam" id="PF00172">
    <property type="entry name" value="Zn_clus"/>
    <property type="match status" value="1"/>
</dbReference>
<dbReference type="OrthoDB" id="2328572at2759"/>
<feature type="domain" description="Zn(2)-C6 fungal-type" evidence="7">
    <location>
        <begin position="25"/>
        <end position="55"/>
    </location>
</feature>
<dbReference type="GO" id="GO:0008270">
    <property type="term" value="F:zinc ion binding"/>
    <property type="evidence" value="ECO:0007669"/>
    <property type="project" value="InterPro"/>
</dbReference>
<keyword evidence="9" id="KW-1185">Reference proteome</keyword>
<evidence type="ECO:0000313" key="8">
    <source>
        <dbReference type="EMBL" id="RDW65625.1"/>
    </source>
</evidence>
<dbReference type="GO" id="GO:0045122">
    <property type="term" value="P:aflatoxin biosynthetic process"/>
    <property type="evidence" value="ECO:0007669"/>
    <property type="project" value="InterPro"/>
</dbReference>
<reference evidence="8 9" key="1">
    <citation type="journal article" date="2018" name="IMA Fungus">
        <title>IMA Genome-F 9: Draft genome sequence of Annulohypoxylon stygium, Aspergillus mulundensis, Berkeleyomyces basicola (syn. Thielaviopsis basicola), Ceratocystis smalleyi, two Cercospora beticola strains, Coleophoma cylindrospora, Fusarium fracticaudum, Phialophora cf. hyalina, and Morchella septimelata.</title>
        <authorList>
            <person name="Wingfield B.D."/>
            <person name="Bills G.F."/>
            <person name="Dong Y."/>
            <person name="Huang W."/>
            <person name="Nel W.J."/>
            <person name="Swalarsk-Parry B.S."/>
            <person name="Vaghefi N."/>
            <person name="Wilken P.M."/>
            <person name="An Z."/>
            <person name="de Beer Z.W."/>
            <person name="De Vos L."/>
            <person name="Chen L."/>
            <person name="Duong T.A."/>
            <person name="Gao Y."/>
            <person name="Hammerbacher A."/>
            <person name="Kikkert J.R."/>
            <person name="Li Y."/>
            <person name="Li H."/>
            <person name="Li K."/>
            <person name="Li Q."/>
            <person name="Liu X."/>
            <person name="Ma X."/>
            <person name="Naidoo K."/>
            <person name="Pethybridge S.J."/>
            <person name="Sun J."/>
            <person name="Steenkamp E.T."/>
            <person name="van der Nest M.A."/>
            <person name="van Wyk S."/>
            <person name="Wingfield M.J."/>
            <person name="Xiong C."/>
            <person name="Yue Q."/>
            <person name="Zhang X."/>
        </authorList>
    </citation>
    <scope>NUCLEOTIDE SEQUENCE [LARGE SCALE GENOMIC DNA]</scope>
    <source>
        <strain evidence="8 9">BP5796</strain>
    </source>
</reference>
<dbReference type="PANTHER" id="PTHR31069:SF31">
    <property type="entry name" value="MONODICTYPHENONE CLUSTER TRANSCRIPTION FACTOR-RELATED"/>
    <property type="match status" value="1"/>
</dbReference>
<dbReference type="GO" id="GO:0005634">
    <property type="term" value="C:nucleus"/>
    <property type="evidence" value="ECO:0007669"/>
    <property type="project" value="InterPro"/>
</dbReference>
<proteinExistence type="predicted"/>
<evidence type="ECO:0000313" key="9">
    <source>
        <dbReference type="Proteomes" id="UP000256328"/>
    </source>
</evidence>
<evidence type="ECO:0000256" key="4">
    <source>
        <dbReference type="ARBA" id="ARBA00023163"/>
    </source>
</evidence>
<accession>A0A3D8QV22</accession>
<protein>
    <recommendedName>
        <fullName evidence="7">Zn(2)-C6 fungal-type domain-containing protein</fullName>
    </recommendedName>
</protein>
<dbReference type="PANTHER" id="PTHR31069">
    <property type="entry name" value="OLEATE-ACTIVATED TRANSCRIPTION FACTOR 1-RELATED"/>
    <property type="match status" value="1"/>
</dbReference>
<keyword evidence="4" id="KW-0804">Transcription</keyword>
<evidence type="ECO:0000256" key="3">
    <source>
        <dbReference type="ARBA" id="ARBA00023125"/>
    </source>
</evidence>
<evidence type="ECO:0000256" key="2">
    <source>
        <dbReference type="ARBA" id="ARBA00023015"/>
    </source>
</evidence>
<dbReference type="Pfam" id="PF08493">
    <property type="entry name" value="AflR"/>
    <property type="match status" value="1"/>
</dbReference>
<dbReference type="PRINTS" id="PR00755">
    <property type="entry name" value="AFLATOXINBRP"/>
</dbReference>
<feature type="compositionally biased region" description="Polar residues" evidence="6">
    <location>
        <begin position="351"/>
        <end position="360"/>
    </location>
</feature>
<keyword evidence="2" id="KW-0805">Transcription regulation</keyword>
<dbReference type="PROSITE" id="PS50048">
    <property type="entry name" value="ZN2_CY6_FUNGAL_2"/>
    <property type="match status" value="1"/>
</dbReference>
<dbReference type="GO" id="GO:0000981">
    <property type="term" value="F:DNA-binding transcription factor activity, RNA polymerase II-specific"/>
    <property type="evidence" value="ECO:0007669"/>
    <property type="project" value="InterPro"/>
</dbReference>
<dbReference type="InterPro" id="IPR050675">
    <property type="entry name" value="OAF3"/>
</dbReference>
<gene>
    <name evidence="8" type="ORF">BP5796_10317</name>
</gene>
<feature type="region of interest" description="Disordered" evidence="6">
    <location>
        <begin position="330"/>
        <end position="360"/>
    </location>
</feature>